<evidence type="ECO:0000313" key="3">
    <source>
        <dbReference type="EMBL" id="QRD07253.1"/>
    </source>
</evidence>
<dbReference type="Proteomes" id="UP000663193">
    <property type="component" value="Chromosome 22"/>
</dbReference>
<reference evidence="4" key="1">
    <citation type="journal article" date="2021" name="BMC Genomics">
        <title>Chromosome-level genome assembly and manually-curated proteome of model necrotroph Parastagonospora nodorum Sn15 reveals a genome-wide trove of candidate effector homologs, and redundancy of virulence-related functions within an accessory chromosome.</title>
        <authorList>
            <person name="Bertazzoni S."/>
            <person name="Jones D.A.B."/>
            <person name="Phan H.T."/>
            <person name="Tan K.-C."/>
            <person name="Hane J.K."/>
        </authorList>
    </citation>
    <scope>NUCLEOTIDE SEQUENCE [LARGE SCALE GENOMIC DNA]</scope>
    <source>
        <strain evidence="4">SN15 / ATCC MYA-4574 / FGSC 10173)</strain>
    </source>
</reference>
<evidence type="ECO:0000256" key="1">
    <source>
        <dbReference type="SAM" id="MobiDB-lite"/>
    </source>
</evidence>
<feature type="transmembrane region" description="Helical" evidence="2">
    <location>
        <begin position="565"/>
        <end position="586"/>
    </location>
</feature>
<evidence type="ECO:0000313" key="4">
    <source>
        <dbReference type="Proteomes" id="UP000663193"/>
    </source>
</evidence>
<keyword evidence="2" id="KW-0472">Membrane</keyword>
<feature type="region of interest" description="Disordered" evidence="1">
    <location>
        <begin position="620"/>
        <end position="642"/>
    </location>
</feature>
<keyword evidence="2" id="KW-0812">Transmembrane</keyword>
<feature type="transmembrane region" description="Helical" evidence="2">
    <location>
        <begin position="531"/>
        <end position="553"/>
    </location>
</feature>
<gene>
    <name evidence="3" type="ORF">JI435_124470</name>
</gene>
<dbReference type="AlphaFoldDB" id="A0A7U2ICG6"/>
<protein>
    <submittedName>
        <fullName evidence="3">Uncharacterized protein</fullName>
    </submittedName>
</protein>
<evidence type="ECO:0000256" key="2">
    <source>
        <dbReference type="SAM" id="Phobius"/>
    </source>
</evidence>
<name>A0A7U2ICG6_PHANO</name>
<dbReference type="OrthoDB" id="5428055at2759"/>
<organism evidence="3 4">
    <name type="scientific">Phaeosphaeria nodorum (strain SN15 / ATCC MYA-4574 / FGSC 10173)</name>
    <name type="common">Glume blotch fungus</name>
    <name type="synonym">Parastagonospora nodorum</name>
    <dbReference type="NCBI Taxonomy" id="321614"/>
    <lineage>
        <taxon>Eukaryota</taxon>
        <taxon>Fungi</taxon>
        <taxon>Dikarya</taxon>
        <taxon>Ascomycota</taxon>
        <taxon>Pezizomycotina</taxon>
        <taxon>Dothideomycetes</taxon>
        <taxon>Pleosporomycetidae</taxon>
        <taxon>Pleosporales</taxon>
        <taxon>Pleosporineae</taxon>
        <taxon>Phaeosphaeriaceae</taxon>
        <taxon>Parastagonospora</taxon>
    </lineage>
</organism>
<keyword evidence="4" id="KW-1185">Reference proteome</keyword>
<dbReference type="EMBL" id="CP069044">
    <property type="protein sequence ID" value="QRD07253.1"/>
    <property type="molecule type" value="Genomic_DNA"/>
</dbReference>
<accession>A0A7U2ICG6</accession>
<sequence>MNRATAASRFENKPYLQCLETLENAFPALKTFLEKLANEKEAGRAAVHQYYKTTENRVPGRCYCLKFTEKDVSIVQEGGFESPATLRTYLETHPATQSRQDKQRRLFILEDMEPDYVDALGHHLGVDPLVFSEQMNTWNFTDSWSIPHRGLPSMSIPGQSFTLRYYELRTLFDSKSVDISSLQMSFAINRRRYERWRDIDIPSSGVPDRRHAFVRRCASFWTSQDMTPSGSGNSLGWDVDPPFAVTCGAPREGLFSAPTTLSKTAPHMFTPDGIELDDSAVQSLEECSILKTPKTYANRASLWKAQGWKKFDSLERKEHISWPYHDGCPTLAPLVFSQIGIGAKEANIRTFQTRRNLNSAMDEMVFYWTKLATPELLMETQTKSSNAAFYLLKHVAQHWVNQLEMTNTTITKAEWFSEDYQARMDDNISRRKWKAELVKINEIAKDINYMRQQLNHFWRAMYLNLERLGVQLGCESVDENASLAIKDAQKDFITIHARMQPLRNRAEALTSVSNDIANLRTAFRGVADGEFSLRLSLFASVVFPLTLLAGIFSMGDDYRPGRPQFWKLWAIGVPFCVTVALGLVYGKHPWTVFIDLWEYAGDWVKRRGLVQSRAHENSFEKVTGKEQSGSAAKNRPYAEKKSLKRAAYRADEEQAVIA</sequence>
<dbReference type="VEuPathDB" id="FungiDB:JI435_124470"/>
<keyword evidence="2" id="KW-1133">Transmembrane helix</keyword>
<proteinExistence type="predicted"/>